<sequence length="122" mass="13049">MTLLDSAAPFGHYSLATVTPDGTIWVSAQLPVGSGISSDSPVPRQARQALSNVLSIVESFGGRIESVAKVNLYLTDISDWDAVDTVFAEVFGEHRPARTVLQVGGLHHGFRVAADAVSWRTQ</sequence>
<dbReference type="Gene3D" id="3.30.1330.40">
    <property type="entry name" value="RutC-like"/>
    <property type="match status" value="1"/>
</dbReference>
<reference evidence="3" key="1">
    <citation type="journal article" date="2019" name="Int. J. Syst. Evol. Microbiol.">
        <title>The Global Catalogue of Microorganisms (GCM) 10K type strain sequencing project: providing services to taxonomists for standard genome sequencing and annotation.</title>
        <authorList>
            <consortium name="The Broad Institute Genomics Platform"/>
            <consortium name="The Broad Institute Genome Sequencing Center for Infectious Disease"/>
            <person name="Wu L."/>
            <person name="Ma J."/>
        </authorList>
    </citation>
    <scope>NUCLEOTIDE SEQUENCE [LARGE SCALE GENOMIC DNA]</scope>
    <source>
        <strain evidence="3">JCM 17326</strain>
    </source>
</reference>
<organism evidence="2 3">
    <name type="scientific">Nonomuraea rosea</name>
    <dbReference type="NCBI Taxonomy" id="638574"/>
    <lineage>
        <taxon>Bacteria</taxon>
        <taxon>Bacillati</taxon>
        <taxon>Actinomycetota</taxon>
        <taxon>Actinomycetes</taxon>
        <taxon>Streptosporangiales</taxon>
        <taxon>Streptosporangiaceae</taxon>
        <taxon>Nonomuraea</taxon>
    </lineage>
</organism>
<dbReference type="CDD" id="cd00448">
    <property type="entry name" value="YjgF_YER057c_UK114_family"/>
    <property type="match status" value="1"/>
</dbReference>
<protein>
    <submittedName>
        <fullName evidence="2">RidA family protein</fullName>
    </submittedName>
</protein>
<dbReference type="Proteomes" id="UP001500630">
    <property type="component" value="Unassembled WGS sequence"/>
</dbReference>
<dbReference type="InterPro" id="IPR006175">
    <property type="entry name" value="YjgF/YER057c/UK114"/>
</dbReference>
<evidence type="ECO:0000256" key="1">
    <source>
        <dbReference type="ARBA" id="ARBA00010552"/>
    </source>
</evidence>
<evidence type="ECO:0000313" key="2">
    <source>
        <dbReference type="EMBL" id="GAA3586710.1"/>
    </source>
</evidence>
<comment type="caution">
    <text evidence="2">The sequence shown here is derived from an EMBL/GenBank/DDBJ whole genome shotgun (WGS) entry which is preliminary data.</text>
</comment>
<dbReference type="SUPFAM" id="SSF55298">
    <property type="entry name" value="YjgF-like"/>
    <property type="match status" value="1"/>
</dbReference>
<dbReference type="PANTHER" id="PTHR11803">
    <property type="entry name" value="2-IMINOBUTANOATE/2-IMINOPROPANOATE DEAMINASE RIDA"/>
    <property type="match status" value="1"/>
</dbReference>
<keyword evidence="3" id="KW-1185">Reference proteome</keyword>
<evidence type="ECO:0000313" key="3">
    <source>
        <dbReference type="Proteomes" id="UP001500630"/>
    </source>
</evidence>
<dbReference type="InterPro" id="IPR035959">
    <property type="entry name" value="RutC-like_sf"/>
</dbReference>
<proteinExistence type="inferred from homology"/>
<dbReference type="PANTHER" id="PTHR11803:SF58">
    <property type="entry name" value="PROTEIN HMF1-RELATED"/>
    <property type="match status" value="1"/>
</dbReference>
<dbReference type="EMBL" id="BAABDQ010000023">
    <property type="protein sequence ID" value="GAA3586710.1"/>
    <property type="molecule type" value="Genomic_DNA"/>
</dbReference>
<accession>A0ABP6YMJ9</accession>
<gene>
    <name evidence="2" type="ORF">GCM10022419_081170</name>
</gene>
<dbReference type="RefSeq" id="WP_345570424.1">
    <property type="nucleotide sequence ID" value="NZ_BAABDQ010000023.1"/>
</dbReference>
<name>A0ABP6YMJ9_9ACTN</name>
<comment type="similarity">
    <text evidence="1">Belongs to the RutC family.</text>
</comment>
<dbReference type="Pfam" id="PF01042">
    <property type="entry name" value="Ribonuc_L-PSP"/>
    <property type="match status" value="1"/>
</dbReference>